<dbReference type="Pfam" id="PF13173">
    <property type="entry name" value="AAA_14"/>
    <property type="match status" value="1"/>
</dbReference>
<dbReference type="PANTHER" id="PTHR43566:SF2">
    <property type="entry name" value="DUF4143 DOMAIN-CONTAINING PROTEIN"/>
    <property type="match status" value="1"/>
</dbReference>
<dbReference type="AlphaFoldDB" id="A0A6J6XXN2"/>
<organism evidence="3">
    <name type="scientific">freshwater metagenome</name>
    <dbReference type="NCBI Taxonomy" id="449393"/>
    <lineage>
        <taxon>unclassified sequences</taxon>
        <taxon>metagenomes</taxon>
        <taxon>ecological metagenomes</taxon>
    </lineage>
</organism>
<feature type="domain" description="DUF4143" evidence="2">
    <location>
        <begin position="178"/>
        <end position="331"/>
    </location>
</feature>
<dbReference type="PANTHER" id="PTHR43566">
    <property type="entry name" value="CONSERVED PROTEIN"/>
    <property type="match status" value="1"/>
</dbReference>
<protein>
    <submittedName>
        <fullName evidence="3">Unannotated protein</fullName>
    </submittedName>
</protein>
<dbReference type="SUPFAM" id="SSF52540">
    <property type="entry name" value="P-loop containing nucleoside triphosphate hydrolases"/>
    <property type="match status" value="1"/>
</dbReference>
<gene>
    <name evidence="3" type="ORF">UFOPK2992_00985</name>
</gene>
<dbReference type="InterPro" id="IPR025420">
    <property type="entry name" value="DUF4143"/>
</dbReference>
<reference evidence="3" key="1">
    <citation type="submission" date="2020-05" db="EMBL/GenBank/DDBJ databases">
        <authorList>
            <person name="Chiriac C."/>
            <person name="Salcher M."/>
            <person name="Ghai R."/>
            <person name="Kavagutti S V."/>
        </authorList>
    </citation>
    <scope>NUCLEOTIDE SEQUENCE</scope>
</reference>
<name>A0A6J6XXN2_9ZZZZ</name>
<evidence type="ECO:0000313" key="3">
    <source>
        <dbReference type="EMBL" id="CAB4800334.1"/>
    </source>
</evidence>
<dbReference type="InterPro" id="IPR027417">
    <property type="entry name" value="P-loop_NTPase"/>
</dbReference>
<proteinExistence type="predicted"/>
<dbReference type="InterPro" id="IPR041682">
    <property type="entry name" value="AAA_14"/>
</dbReference>
<evidence type="ECO:0000259" key="2">
    <source>
        <dbReference type="Pfam" id="PF13635"/>
    </source>
</evidence>
<dbReference type="EMBL" id="CAFAAI010000160">
    <property type="protein sequence ID" value="CAB4800334.1"/>
    <property type="molecule type" value="Genomic_DNA"/>
</dbReference>
<feature type="domain" description="AAA" evidence="1">
    <location>
        <begin position="18"/>
        <end position="135"/>
    </location>
</feature>
<accession>A0A6J6XXN2</accession>
<sequence length="386" mass="42386">MFTRIAQPSLSAQLTWSPAVAVLGPRQIGKTTLARSLLSSHTDAIYLDLESPQDLARLGEGPLFLQAHADQLIILDEVQNAPGLFSVLRGEIDRIRRPGRFVLLGSASFELLRQSQSLAGRLSLIDMFPLLVDEVGSDQHTLQSLWLRGGFPPSFTAVNEQASWAWREAFIRHLLNTDLPALGLNVDATSLSRFWRMLAHVHGQLFNASALANSLDVSAPTVTRWLDHMVGALLVRRLEPFHANLGKRLVKSHKVYVRDSGLLHSLLGLTSVADLQGHPVTGASWEGFVIDHIAAHLPAGASMSFYRTAAGAELDVVVESGQHIIAFEIKFSVAPKVSKGFWQSLKDIQPQKTYIVAPVQQRWPFAEDVEVIPVGDIASVFATPLR</sequence>
<evidence type="ECO:0000259" key="1">
    <source>
        <dbReference type="Pfam" id="PF13173"/>
    </source>
</evidence>
<dbReference type="Pfam" id="PF13635">
    <property type="entry name" value="DUF4143"/>
    <property type="match status" value="1"/>
</dbReference>